<feature type="transmembrane region" description="Helical" evidence="6">
    <location>
        <begin position="210"/>
        <end position="232"/>
    </location>
</feature>
<comment type="subcellular location">
    <subcellularLocation>
        <location evidence="1">Membrane</location>
        <topology evidence="1">Multi-pass membrane protein</topology>
    </subcellularLocation>
</comment>
<feature type="transmembrane region" description="Helical" evidence="6">
    <location>
        <begin position="244"/>
        <end position="267"/>
    </location>
</feature>
<evidence type="ECO:0000256" key="3">
    <source>
        <dbReference type="ARBA" id="ARBA00022989"/>
    </source>
</evidence>
<dbReference type="Pfam" id="PF03798">
    <property type="entry name" value="TRAM_LAG1_CLN8"/>
    <property type="match status" value="1"/>
</dbReference>
<sequence length="290" mass="32998">MAQSVWHPAPYLPPDLLQQLPLPCVLLDKTLVTKDEQLTPLGVGVYWAIVSFIFCTLVYKLSRYYTPLYFPGYRDMSVHDQRDWDTRLGNILYSAYIVYFAIKLVAVDTYFWIPGRDPIWKRTSVDSYAVLGVSLGFFAQEMVVTVKYWMGGSAMVLHHVGSLISVTCALWTGDGHCLTLWMLSTECTTPFIAFRFLLDKAGLKTHPLYVINGLTIVASWSVARIATFPPFFVTVWRNRDTIKLMSPLSIFLVMVFPAVLALLNVWWYTKIVKGAIKVLTPKKKPPAKKE</sequence>
<keyword evidence="4 5" id="KW-0472">Membrane</keyword>
<dbReference type="Proteomes" id="UP000612055">
    <property type="component" value="Unassembled WGS sequence"/>
</dbReference>
<organism evidence="8 9">
    <name type="scientific">Edaphochlamys debaryana</name>
    <dbReference type="NCBI Taxonomy" id="47281"/>
    <lineage>
        <taxon>Eukaryota</taxon>
        <taxon>Viridiplantae</taxon>
        <taxon>Chlorophyta</taxon>
        <taxon>core chlorophytes</taxon>
        <taxon>Chlorophyceae</taxon>
        <taxon>CS clade</taxon>
        <taxon>Chlamydomonadales</taxon>
        <taxon>Chlamydomonadales incertae sedis</taxon>
        <taxon>Edaphochlamys</taxon>
    </lineage>
</organism>
<feature type="transmembrane region" description="Helical" evidence="6">
    <location>
        <begin position="91"/>
        <end position="113"/>
    </location>
</feature>
<evidence type="ECO:0000313" key="8">
    <source>
        <dbReference type="EMBL" id="KAG2482199.1"/>
    </source>
</evidence>
<dbReference type="GO" id="GO:0055088">
    <property type="term" value="P:lipid homeostasis"/>
    <property type="evidence" value="ECO:0007669"/>
    <property type="project" value="TreeGrafter"/>
</dbReference>
<dbReference type="EMBL" id="JAEHOE010000245">
    <property type="protein sequence ID" value="KAG2482199.1"/>
    <property type="molecule type" value="Genomic_DNA"/>
</dbReference>
<gene>
    <name evidence="8" type="ORF">HYH03_018845</name>
</gene>
<feature type="transmembrane region" description="Helical" evidence="6">
    <location>
        <begin position="38"/>
        <end position="59"/>
    </location>
</feature>
<comment type="caution">
    <text evidence="8">The sequence shown here is derived from an EMBL/GenBank/DDBJ whole genome shotgun (WGS) entry which is preliminary data.</text>
</comment>
<evidence type="ECO:0000313" key="9">
    <source>
        <dbReference type="Proteomes" id="UP000612055"/>
    </source>
</evidence>
<keyword evidence="3 6" id="KW-1133">Transmembrane helix</keyword>
<dbReference type="InterPro" id="IPR050846">
    <property type="entry name" value="TLCD"/>
</dbReference>
<evidence type="ECO:0000256" key="2">
    <source>
        <dbReference type="ARBA" id="ARBA00022692"/>
    </source>
</evidence>
<reference evidence="8" key="1">
    <citation type="journal article" date="2020" name="bioRxiv">
        <title>Comparative genomics of Chlamydomonas.</title>
        <authorList>
            <person name="Craig R.J."/>
            <person name="Hasan A.R."/>
            <person name="Ness R.W."/>
            <person name="Keightley P.D."/>
        </authorList>
    </citation>
    <scope>NUCLEOTIDE SEQUENCE</scope>
    <source>
        <strain evidence="8">CCAP 11/70</strain>
    </source>
</reference>
<dbReference type="PANTHER" id="PTHR13439">
    <property type="entry name" value="CT120 PROTEIN"/>
    <property type="match status" value="1"/>
</dbReference>
<evidence type="ECO:0000256" key="1">
    <source>
        <dbReference type="ARBA" id="ARBA00004141"/>
    </source>
</evidence>
<accession>A0A836BNY3</accession>
<proteinExistence type="predicted"/>
<evidence type="ECO:0000256" key="5">
    <source>
        <dbReference type="PROSITE-ProRule" id="PRU00205"/>
    </source>
</evidence>
<keyword evidence="9" id="KW-1185">Reference proteome</keyword>
<evidence type="ECO:0000256" key="4">
    <source>
        <dbReference type="ARBA" id="ARBA00023136"/>
    </source>
</evidence>
<dbReference type="OrthoDB" id="10266980at2759"/>
<dbReference type="PROSITE" id="PS50922">
    <property type="entry name" value="TLC"/>
    <property type="match status" value="1"/>
</dbReference>
<keyword evidence="2 5" id="KW-0812">Transmembrane</keyword>
<protein>
    <recommendedName>
        <fullName evidence="7">TLC domain-containing protein</fullName>
    </recommendedName>
</protein>
<feature type="domain" description="TLC" evidence="7">
    <location>
        <begin position="79"/>
        <end position="280"/>
    </location>
</feature>
<dbReference type="GO" id="GO:0005783">
    <property type="term" value="C:endoplasmic reticulum"/>
    <property type="evidence" value="ECO:0007669"/>
    <property type="project" value="TreeGrafter"/>
</dbReference>
<dbReference type="PANTHER" id="PTHR13439:SF0">
    <property type="entry name" value="TOPOISOMERASE I DAMAGE AFFECTED PROTEIN 4"/>
    <property type="match status" value="1"/>
</dbReference>
<dbReference type="SMART" id="SM00724">
    <property type="entry name" value="TLC"/>
    <property type="match status" value="1"/>
</dbReference>
<dbReference type="InterPro" id="IPR006634">
    <property type="entry name" value="TLC-dom"/>
</dbReference>
<evidence type="ECO:0000256" key="6">
    <source>
        <dbReference type="SAM" id="Phobius"/>
    </source>
</evidence>
<name>A0A836BNY3_9CHLO</name>
<dbReference type="AlphaFoldDB" id="A0A836BNY3"/>
<dbReference type="GO" id="GO:0016020">
    <property type="term" value="C:membrane"/>
    <property type="evidence" value="ECO:0007669"/>
    <property type="project" value="UniProtKB-SubCell"/>
</dbReference>
<feature type="transmembrane region" description="Helical" evidence="6">
    <location>
        <begin position="125"/>
        <end position="144"/>
    </location>
</feature>
<evidence type="ECO:0000259" key="7">
    <source>
        <dbReference type="PROSITE" id="PS50922"/>
    </source>
</evidence>